<gene>
    <name evidence="2" type="ORF">KK1_031813</name>
</gene>
<dbReference type="AlphaFoldDB" id="A0A151RVL6"/>
<sequence length="54" mass="5765">MWITDSGATLHVTPRKEFFTSYTSGDFGVLKMGNDGVSKVIGVGDVCLQTNIGI</sequence>
<dbReference type="EMBL" id="KQ483553">
    <property type="protein sequence ID" value="KYP46583.1"/>
    <property type="molecule type" value="Genomic_DNA"/>
</dbReference>
<dbReference type="Proteomes" id="UP000075243">
    <property type="component" value="Unassembled WGS sequence"/>
</dbReference>
<organism evidence="2 3">
    <name type="scientific">Cajanus cajan</name>
    <name type="common">Pigeon pea</name>
    <name type="synonym">Cajanus indicus</name>
    <dbReference type="NCBI Taxonomy" id="3821"/>
    <lineage>
        <taxon>Eukaryota</taxon>
        <taxon>Viridiplantae</taxon>
        <taxon>Streptophyta</taxon>
        <taxon>Embryophyta</taxon>
        <taxon>Tracheophyta</taxon>
        <taxon>Spermatophyta</taxon>
        <taxon>Magnoliopsida</taxon>
        <taxon>eudicotyledons</taxon>
        <taxon>Gunneridae</taxon>
        <taxon>Pentapetalae</taxon>
        <taxon>rosids</taxon>
        <taxon>fabids</taxon>
        <taxon>Fabales</taxon>
        <taxon>Fabaceae</taxon>
        <taxon>Papilionoideae</taxon>
        <taxon>50 kb inversion clade</taxon>
        <taxon>NPAAA clade</taxon>
        <taxon>indigoferoid/millettioid clade</taxon>
        <taxon>Phaseoleae</taxon>
        <taxon>Cajanus</taxon>
    </lineage>
</organism>
<accession>A0A151RVL6</accession>
<dbReference type="Pfam" id="PF22936">
    <property type="entry name" value="Pol_BBD"/>
    <property type="match status" value="1"/>
</dbReference>
<feature type="domain" description="Retrovirus-related Pol polyprotein from transposon TNT 1-94-like beta-barrel" evidence="1">
    <location>
        <begin position="2"/>
        <end position="51"/>
    </location>
</feature>
<evidence type="ECO:0000313" key="3">
    <source>
        <dbReference type="Proteomes" id="UP000075243"/>
    </source>
</evidence>
<protein>
    <submittedName>
        <fullName evidence="2">Retrovirus-related Pol polyprotein from transposon TNT 1-94</fullName>
    </submittedName>
</protein>
<reference evidence="2" key="1">
    <citation type="journal article" date="2012" name="Nat. Biotechnol.">
        <title>Draft genome sequence of pigeonpea (Cajanus cajan), an orphan legume crop of resource-poor farmers.</title>
        <authorList>
            <person name="Varshney R.K."/>
            <person name="Chen W."/>
            <person name="Li Y."/>
            <person name="Bharti A.K."/>
            <person name="Saxena R.K."/>
            <person name="Schlueter J.A."/>
            <person name="Donoghue M.T."/>
            <person name="Azam S."/>
            <person name="Fan G."/>
            <person name="Whaley A.M."/>
            <person name="Farmer A.D."/>
            <person name="Sheridan J."/>
            <person name="Iwata A."/>
            <person name="Tuteja R."/>
            <person name="Penmetsa R.V."/>
            <person name="Wu W."/>
            <person name="Upadhyaya H.D."/>
            <person name="Yang S.P."/>
            <person name="Shah T."/>
            <person name="Saxena K.B."/>
            <person name="Michael T."/>
            <person name="McCombie W.R."/>
            <person name="Yang B."/>
            <person name="Zhang G."/>
            <person name="Yang H."/>
            <person name="Wang J."/>
            <person name="Spillane C."/>
            <person name="Cook D.R."/>
            <person name="May G.D."/>
            <person name="Xu X."/>
            <person name="Jackson S.A."/>
        </authorList>
    </citation>
    <scope>NUCLEOTIDE SEQUENCE [LARGE SCALE GENOMIC DNA]</scope>
</reference>
<keyword evidence="3" id="KW-1185">Reference proteome</keyword>
<proteinExistence type="predicted"/>
<evidence type="ECO:0000313" key="2">
    <source>
        <dbReference type="EMBL" id="KYP46583.1"/>
    </source>
</evidence>
<name>A0A151RVL6_CAJCA</name>
<dbReference type="Gramene" id="C.cajan_31842.t">
    <property type="protein sequence ID" value="C.cajan_31842.t.cds1"/>
    <property type="gene ID" value="C.cajan_31842"/>
</dbReference>
<dbReference type="InterPro" id="IPR054722">
    <property type="entry name" value="PolX-like_BBD"/>
</dbReference>
<evidence type="ECO:0000259" key="1">
    <source>
        <dbReference type="Pfam" id="PF22936"/>
    </source>
</evidence>